<dbReference type="STRING" id="413434.SAMN04488132_108113"/>
<evidence type="ECO:0000259" key="2">
    <source>
        <dbReference type="Pfam" id="PF22570"/>
    </source>
</evidence>
<name>A0A1T4QGG8_9BACT</name>
<protein>
    <recommendedName>
        <fullName evidence="2">LiaF transmembrane domain-containing protein</fullName>
    </recommendedName>
</protein>
<dbReference type="Pfam" id="PF22570">
    <property type="entry name" value="LiaF-TM"/>
    <property type="match status" value="1"/>
</dbReference>
<feature type="transmembrane region" description="Helical" evidence="1">
    <location>
        <begin position="41"/>
        <end position="58"/>
    </location>
</feature>
<dbReference type="PANTHER" id="PTHR40763:SF5">
    <property type="entry name" value="MEMBRANE PROTEIN"/>
    <property type="match status" value="1"/>
</dbReference>
<accession>A0A1T4QGG8</accession>
<dbReference type="Proteomes" id="UP000190888">
    <property type="component" value="Unassembled WGS sequence"/>
</dbReference>
<keyword evidence="1" id="KW-0472">Membrane</keyword>
<dbReference type="PANTHER" id="PTHR40763">
    <property type="entry name" value="MEMBRANE PROTEIN-RELATED"/>
    <property type="match status" value="1"/>
</dbReference>
<dbReference type="InterPro" id="IPR054331">
    <property type="entry name" value="LiaF_TM"/>
</dbReference>
<feature type="transmembrane region" description="Helical" evidence="1">
    <location>
        <begin position="90"/>
        <end position="109"/>
    </location>
</feature>
<keyword evidence="4" id="KW-1185">Reference proteome</keyword>
<evidence type="ECO:0000313" key="4">
    <source>
        <dbReference type="Proteomes" id="UP000190888"/>
    </source>
</evidence>
<proteinExistence type="predicted"/>
<evidence type="ECO:0000313" key="3">
    <source>
        <dbReference type="EMBL" id="SKA02717.1"/>
    </source>
</evidence>
<feature type="domain" description="LiaF transmembrane" evidence="2">
    <location>
        <begin position="17"/>
        <end position="111"/>
    </location>
</feature>
<feature type="transmembrane region" description="Helical" evidence="1">
    <location>
        <begin position="65"/>
        <end position="84"/>
    </location>
</feature>
<dbReference type="EMBL" id="FUWH01000008">
    <property type="protein sequence ID" value="SKA02717.1"/>
    <property type="molecule type" value="Genomic_DNA"/>
</dbReference>
<organism evidence="3 4">
    <name type="scientific">Sediminibacterium ginsengisoli</name>
    <dbReference type="NCBI Taxonomy" id="413434"/>
    <lineage>
        <taxon>Bacteria</taxon>
        <taxon>Pseudomonadati</taxon>
        <taxon>Bacteroidota</taxon>
        <taxon>Chitinophagia</taxon>
        <taxon>Chitinophagales</taxon>
        <taxon>Chitinophagaceae</taxon>
        <taxon>Sediminibacterium</taxon>
    </lineage>
</organism>
<keyword evidence="1" id="KW-1133">Transmembrane helix</keyword>
<sequence length="245" mass="27448">MKMRRTNELRNNNSRFWTGLILLLVGGALLADRMGAGLPHWLLSWPMILILIGLVTGIKQGFRNLSWLVPTLLGTFFLTNEILEDWNMKLYVWPLVIIILGILFMIRPNQNSRFCRRRREADYWEEESANASGDDVLNSVSVFGGAKKNISSKQFKGGEITCFMGGCEINLTQADLVGTAVIDVTVMFGGAKLIIPPHWEVRSDTVSLFAGIEDKRPVQVGKFDPDKVIVIRGTTIFGGIEIKSY</sequence>
<evidence type="ECO:0000256" key="1">
    <source>
        <dbReference type="SAM" id="Phobius"/>
    </source>
</evidence>
<reference evidence="3 4" key="1">
    <citation type="submission" date="2017-02" db="EMBL/GenBank/DDBJ databases">
        <authorList>
            <person name="Peterson S.W."/>
        </authorList>
    </citation>
    <scope>NUCLEOTIDE SEQUENCE [LARGE SCALE GENOMIC DNA]</scope>
    <source>
        <strain evidence="3 4">DSM 22335</strain>
    </source>
</reference>
<keyword evidence="1" id="KW-0812">Transmembrane</keyword>
<gene>
    <name evidence="3" type="ORF">SAMN04488132_108113</name>
</gene>
<dbReference type="AlphaFoldDB" id="A0A1T4QGG8"/>